<evidence type="ECO:0000313" key="2">
    <source>
        <dbReference type="EMBL" id="KAI5060599.1"/>
    </source>
</evidence>
<keyword evidence="1" id="KW-0472">Membrane</keyword>
<evidence type="ECO:0008006" key="4">
    <source>
        <dbReference type="Google" id="ProtNLM"/>
    </source>
</evidence>
<protein>
    <recommendedName>
        <fullName evidence="4">Transmembrane protein</fullName>
    </recommendedName>
</protein>
<comment type="caution">
    <text evidence="2">The sequence shown here is derived from an EMBL/GenBank/DDBJ whole genome shotgun (WGS) entry which is preliminary data.</text>
</comment>
<evidence type="ECO:0000313" key="3">
    <source>
        <dbReference type="Proteomes" id="UP000886520"/>
    </source>
</evidence>
<sequence>MSESLIFENRNCRHREGAVRGNCSTFVVISMKTTWLGGSSKLFKKGFHASTIRAWHSSMMKTLYSDEGGRDMFLRRSFILLIPFFLAALTSLTSKFFPSSKEEHSLHVSQDRGSS</sequence>
<name>A0A9D4U527_ADICA</name>
<dbReference type="Proteomes" id="UP000886520">
    <property type="component" value="Chromosome 24"/>
</dbReference>
<organism evidence="2 3">
    <name type="scientific">Adiantum capillus-veneris</name>
    <name type="common">Maidenhair fern</name>
    <dbReference type="NCBI Taxonomy" id="13818"/>
    <lineage>
        <taxon>Eukaryota</taxon>
        <taxon>Viridiplantae</taxon>
        <taxon>Streptophyta</taxon>
        <taxon>Embryophyta</taxon>
        <taxon>Tracheophyta</taxon>
        <taxon>Polypodiopsida</taxon>
        <taxon>Polypodiidae</taxon>
        <taxon>Polypodiales</taxon>
        <taxon>Pteridineae</taxon>
        <taxon>Pteridaceae</taxon>
        <taxon>Vittarioideae</taxon>
        <taxon>Adiantum</taxon>
    </lineage>
</organism>
<keyword evidence="3" id="KW-1185">Reference proteome</keyword>
<dbReference type="AlphaFoldDB" id="A0A9D4U527"/>
<keyword evidence="1" id="KW-1133">Transmembrane helix</keyword>
<accession>A0A9D4U527</accession>
<reference evidence="2" key="1">
    <citation type="submission" date="2021-01" db="EMBL/GenBank/DDBJ databases">
        <title>Adiantum capillus-veneris genome.</title>
        <authorList>
            <person name="Fang Y."/>
            <person name="Liao Q."/>
        </authorList>
    </citation>
    <scope>NUCLEOTIDE SEQUENCE</scope>
    <source>
        <strain evidence="2">H3</strain>
        <tissue evidence="2">Leaf</tissue>
    </source>
</reference>
<gene>
    <name evidence="2" type="ORF">GOP47_0025019</name>
</gene>
<dbReference type="EMBL" id="JABFUD020000024">
    <property type="protein sequence ID" value="KAI5060599.1"/>
    <property type="molecule type" value="Genomic_DNA"/>
</dbReference>
<proteinExistence type="predicted"/>
<keyword evidence="1" id="KW-0812">Transmembrane</keyword>
<evidence type="ECO:0000256" key="1">
    <source>
        <dbReference type="SAM" id="Phobius"/>
    </source>
</evidence>
<feature type="transmembrane region" description="Helical" evidence="1">
    <location>
        <begin position="78"/>
        <end position="97"/>
    </location>
</feature>